<evidence type="ECO:0000256" key="1">
    <source>
        <dbReference type="ARBA" id="ARBA00022801"/>
    </source>
</evidence>
<keyword evidence="1" id="KW-0378">Hydrolase</keyword>
<dbReference type="PANTHER" id="PTHR43856:SF1">
    <property type="entry name" value="MITOCHONDRIAL CARDIOLIPIN HYDROLASE"/>
    <property type="match status" value="1"/>
</dbReference>
<feature type="region of interest" description="Disordered" evidence="6">
    <location>
        <begin position="87"/>
        <end position="107"/>
    </location>
</feature>
<dbReference type="Proteomes" id="UP000052943">
    <property type="component" value="Unassembled WGS sequence"/>
</dbReference>
<keyword evidence="3" id="KW-0443">Lipid metabolism</keyword>
<dbReference type="PANTHER" id="PTHR43856">
    <property type="entry name" value="CARDIOLIPIN HYDROLASE"/>
    <property type="match status" value="1"/>
</dbReference>
<dbReference type="EMBL" id="LNFO01001831">
    <property type="protein sequence ID" value="KUF88497.1"/>
    <property type="molecule type" value="Genomic_DNA"/>
</dbReference>
<evidence type="ECO:0000256" key="5">
    <source>
        <dbReference type="ARBA" id="ARBA00040549"/>
    </source>
</evidence>
<comment type="similarity">
    <text evidence="4">Belongs to the phospholipase D family. MitoPLD/Zucchini subfamily.</text>
</comment>
<reference evidence="8 9" key="1">
    <citation type="submission" date="2015-11" db="EMBL/GenBank/DDBJ databases">
        <title>Genomes and virulence difference between two physiological races of Phytophthora nicotianae.</title>
        <authorList>
            <person name="Liu H."/>
            <person name="Ma X."/>
            <person name="Yu H."/>
            <person name="Fang D."/>
            <person name="Li Y."/>
            <person name="Wang X."/>
            <person name="Wang W."/>
            <person name="Dong Y."/>
            <person name="Xiao B."/>
        </authorList>
    </citation>
    <scope>NUCLEOTIDE SEQUENCE [LARGE SCALE GENOMIC DNA]</scope>
    <source>
        <strain evidence="9">race 0</strain>
    </source>
</reference>
<dbReference type="GO" id="GO:0016891">
    <property type="term" value="F:RNA endonuclease activity producing 5'-phosphomonoesters, hydrolytic mechanism"/>
    <property type="evidence" value="ECO:0007669"/>
    <property type="project" value="TreeGrafter"/>
</dbReference>
<dbReference type="Gene3D" id="3.30.870.10">
    <property type="entry name" value="Endonuclease Chain A"/>
    <property type="match status" value="1"/>
</dbReference>
<dbReference type="AlphaFoldDB" id="A0A0W8CWK3"/>
<dbReference type="SUPFAM" id="SSF56024">
    <property type="entry name" value="Phospholipase D/nuclease"/>
    <property type="match status" value="1"/>
</dbReference>
<evidence type="ECO:0000313" key="9">
    <source>
        <dbReference type="Proteomes" id="UP000052943"/>
    </source>
</evidence>
<evidence type="ECO:0000256" key="6">
    <source>
        <dbReference type="SAM" id="MobiDB-lite"/>
    </source>
</evidence>
<dbReference type="GO" id="GO:0016042">
    <property type="term" value="P:lipid catabolic process"/>
    <property type="evidence" value="ECO:0007669"/>
    <property type="project" value="UniProtKB-KW"/>
</dbReference>
<feature type="domain" description="Phospholipase D-like" evidence="7">
    <location>
        <begin position="298"/>
        <end position="400"/>
    </location>
</feature>
<keyword evidence="2" id="KW-0442">Lipid degradation</keyword>
<feature type="region of interest" description="Disordered" evidence="6">
    <location>
        <begin position="445"/>
        <end position="477"/>
    </location>
</feature>
<organism evidence="8 9">
    <name type="scientific">Phytophthora nicotianae</name>
    <name type="common">Potato buckeye rot agent</name>
    <name type="synonym">Phytophthora parasitica</name>
    <dbReference type="NCBI Taxonomy" id="4792"/>
    <lineage>
        <taxon>Eukaryota</taxon>
        <taxon>Sar</taxon>
        <taxon>Stramenopiles</taxon>
        <taxon>Oomycota</taxon>
        <taxon>Peronosporomycetes</taxon>
        <taxon>Peronosporales</taxon>
        <taxon>Peronosporaceae</taxon>
        <taxon>Phytophthora</taxon>
    </lineage>
</organism>
<comment type="caution">
    <text evidence="8">The sequence shown here is derived from an EMBL/GenBank/DDBJ whole genome shotgun (WGS) entry which is preliminary data.</text>
</comment>
<proteinExistence type="inferred from homology"/>
<protein>
    <recommendedName>
        <fullName evidence="5">Mitochondrial cardiolipin hydrolase</fullName>
    </recommendedName>
</protein>
<sequence length="494" mass="53349">MEPGEGVPMLGVGSDAVLAALATVVRKPKSKRQTATTRNSSVTAIPASTTVAFPLETAAPLVQDIPTLEAAIPTVLLRTRENSAMVNDSTAASAEATRVESRSTDSHRVADSRVLGIANDAAIATMARKHKRKPAKTFVPTNANSPPKSSASLALPLFTCSVGSLVSNSLTPDIAGMTIRTTLDTVSSQSSDDSLLVSPCFAANSPITDTSLSAEDPSTFGIGSRDTLVKPKQPTPTISHHSHPTQASNFVDLTAIRRVNPNSADIVGIPTATFKQTTTVVDYWFSSDTRGENELVKYTKEATKTIKIGVDTLNHDEMIRELGAAVGRGVVAQLFIDFKACNGGLAWVKELLEAGVEMCHSTEKFEWKIALFDGQILVQGSQSWMKSDLQELNMDYTIVQTGSIGKNLYAGEVNAFLTLYSQVSAFECQFDKMWKAANKNVTKRARTFANTDQRDKTESSDSEGSSEMEPGKRRKLRKRTTFPTTLQFLEMMGL</sequence>
<dbReference type="InterPro" id="IPR051406">
    <property type="entry name" value="PLD_domain"/>
</dbReference>
<evidence type="ECO:0000313" key="8">
    <source>
        <dbReference type="EMBL" id="KUF88497.1"/>
    </source>
</evidence>
<gene>
    <name evidence="8" type="ORF">AM587_10009794</name>
</gene>
<dbReference type="Pfam" id="PF13091">
    <property type="entry name" value="PLDc_2"/>
    <property type="match status" value="1"/>
</dbReference>
<evidence type="ECO:0000259" key="7">
    <source>
        <dbReference type="Pfam" id="PF13091"/>
    </source>
</evidence>
<feature type="compositionally biased region" description="Basic and acidic residues" evidence="6">
    <location>
        <begin position="97"/>
        <end position="107"/>
    </location>
</feature>
<name>A0A0W8CWK3_PHYNI</name>
<evidence type="ECO:0000256" key="2">
    <source>
        <dbReference type="ARBA" id="ARBA00022963"/>
    </source>
</evidence>
<evidence type="ECO:0000256" key="4">
    <source>
        <dbReference type="ARBA" id="ARBA00038012"/>
    </source>
</evidence>
<accession>A0A0W8CWK3</accession>
<dbReference type="InterPro" id="IPR025202">
    <property type="entry name" value="PLD-like_dom"/>
</dbReference>
<dbReference type="OrthoDB" id="113523at2759"/>
<evidence type="ECO:0000256" key="3">
    <source>
        <dbReference type="ARBA" id="ARBA00023098"/>
    </source>
</evidence>